<dbReference type="EMBL" id="JBBDHC010000020">
    <property type="protein sequence ID" value="MEJ1250440.1"/>
    <property type="molecule type" value="Genomic_DNA"/>
</dbReference>
<evidence type="ECO:0000256" key="1">
    <source>
        <dbReference type="SAM" id="Phobius"/>
    </source>
</evidence>
<keyword evidence="1" id="KW-0472">Membrane</keyword>
<protein>
    <recommendedName>
        <fullName evidence="4">Sugar transporter</fullName>
    </recommendedName>
</protein>
<evidence type="ECO:0008006" key="4">
    <source>
        <dbReference type="Google" id="ProtNLM"/>
    </source>
</evidence>
<keyword evidence="1" id="KW-1133">Transmembrane helix</keyword>
<dbReference type="Proteomes" id="UP001364472">
    <property type="component" value="Unassembled WGS sequence"/>
</dbReference>
<proteinExistence type="predicted"/>
<evidence type="ECO:0000313" key="3">
    <source>
        <dbReference type="Proteomes" id="UP001364472"/>
    </source>
</evidence>
<organism evidence="2 3">
    <name type="scientific">Denitratimonas tolerans</name>
    <dbReference type="NCBI Taxonomy" id="1338420"/>
    <lineage>
        <taxon>Bacteria</taxon>
        <taxon>Pseudomonadati</taxon>
        <taxon>Pseudomonadota</taxon>
        <taxon>Gammaproteobacteria</taxon>
        <taxon>Lysobacterales</taxon>
        <taxon>Lysobacteraceae</taxon>
        <taxon>Denitratimonas</taxon>
    </lineage>
</organism>
<evidence type="ECO:0000313" key="2">
    <source>
        <dbReference type="EMBL" id="MEJ1250440.1"/>
    </source>
</evidence>
<gene>
    <name evidence="2" type="ORF">WB794_12230</name>
</gene>
<feature type="transmembrane region" description="Helical" evidence="1">
    <location>
        <begin position="108"/>
        <end position="130"/>
    </location>
</feature>
<dbReference type="RefSeq" id="WP_337336143.1">
    <property type="nucleotide sequence ID" value="NZ_JBBDHC010000020.1"/>
</dbReference>
<comment type="caution">
    <text evidence="2">The sequence shown here is derived from an EMBL/GenBank/DDBJ whole genome shotgun (WGS) entry which is preliminary data.</text>
</comment>
<feature type="transmembrane region" description="Helical" evidence="1">
    <location>
        <begin position="83"/>
        <end position="102"/>
    </location>
</feature>
<keyword evidence="3" id="KW-1185">Reference proteome</keyword>
<sequence length="141" mass="14783">MNASPKWFKGLAVAGLLWNLLGCLAFAADLRLTPEDVARLPEAHQALYAARPTWALAATAIAVIGGALGCTGMLFGKRWAFPLLVLSLLGILVQDYAMFIMVDGLGLAGSVAALLQGMVLLVGVALVALARKGVTRGWLTH</sequence>
<dbReference type="AlphaFoldDB" id="A0AAW9R596"/>
<name>A0AAW9R596_9GAMM</name>
<reference evidence="2 3" key="1">
    <citation type="journal article" date="2016" name="Antonie Van Leeuwenhoek">
        <title>Denitratimonas tolerans gen. nov., sp. nov., a denitrifying bacterium isolated from a bioreactor for tannery wastewater treatment.</title>
        <authorList>
            <person name="Han S.I."/>
            <person name="Kim J.O."/>
            <person name="Lee Y.R."/>
            <person name="Ekpeghere K.I."/>
            <person name="Koh S.C."/>
            <person name="Whang K.S."/>
        </authorList>
    </citation>
    <scope>NUCLEOTIDE SEQUENCE [LARGE SCALE GENOMIC DNA]</scope>
    <source>
        <strain evidence="2 3">KACC 17565</strain>
    </source>
</reference>
<keyword evidence="1" id="KW-0812">Transmembrane</keyword>
<accession>A0AAW9R596</accession>
<feature type="transmembrane region" description="Helical" evidence="1">
    <location>
        <begin position="54"/>
        <end position="76"/>
    </location>
</feature>